<sequence length="87" mass="9951">MRLNNTSEHSPKMLHLCPKRTGRIDRILPTNILTVRDTRCDLEARVDIGVPKPRGDKSTLDEVNPVPYEGTLQLSTVNETLRMCFEF</sequence>
<comment type="caution">
    <text evidence="1">The sequence shown here is derived from an EMBL/GenBank/DDBJ whole genome shotgun (WGS) entry which is preliminary data.</text>
</comment>
<accession>A0A4C1XAA0</accession>
<dbReference type="EMBL" id="BGZK01000754">
    <property type="protein sequence ID" value="GBP59177.1"/>
    <property type="molecule type" value="Genomic_DNA"/>
</dbReference>
<evidence type="ECO:0000313" key="1">
    <source>
        <dbReference type="EMBL" id="GBP59177.1"/>
    </source>
</evidence>
<reference evidence="1 2" key="1">
    <citation type="journal article" date="2019" name="Commun. Biol.">
        <title>The bagworm genome reveals a unique fibroin gene that provides high tensile strength.</title>
        <authorList>
            <person name="Kono N."/>
            <person name="Nakamura H."/>
            <person name="Ohtoshi R."/>
            <person name="Tomita M."/>
            <person name="Numata K."/>
            <person name="Arakawa K."/>
        </authorList>
    </citation>
    <scope>NUCLEOTIDE SEQUENCE [LARGE SCALE GENOMIC DNA]</scope>
</reference>
<evidence type="ECO:0000313" key="2">
    <source>
        <dbReference type="Proteomes" id="UP000299102"/>
    </source>
</evidence>
<keyword evidence="2" id="KW-1185">Reference proteome</keyword>
<protein>
    <submittedName>
        <fullName evidence="1">Uncharacterized protein</fullName>
    </submittedName>
</protein>
<organism evidence="1 2">
    <name type="scientific">Eumeta variegata</name>
    <name type="common">Bagworm moth</name>
    <name type="synonym">Eumeta japonica</name>
    <dbReference type="NCBI Taxonomy" id="151549"/>
    <lineage>
        <taxon>Eukaryota</taxon>
        <taxon>Metazoa</taxon>
        <taxon>Ecdysozoa</taxon>
        <taxon>Arthropoda</taxon>
        <taxon>Hexapoda</taxon>
        <taxon>Insecta</taxon>
        <taxon>Pterygota</taxon>
        <taxon>Neoptera</taxon>
        <taxon>Endopterygota</taxon>
        <taxon>Lepidoptera</taxon>
        <taxon>Glossata</taxon>
        <taxon>Ditrysia</taxon>
        <taxon>Tineoidea</taxon>
        <taxon>Psychidae</taxon>
        <taxon>Oiketicinae</taxon>
        <taxon>Eumeta</taxon>
    </lineage>
</organism>
<dbReference type="AlphaFoldDB" id="A0A4C1XAA0"/>
<dbReference type="Proteomes" id="UP000299102">
    <property type="component" value="Unassembled WGS sequence"/>
</dbReference>
<gene>
    <name evidence="1" type="ORF">EVAR_53331_1</name>
</gene>
<proteinExistence type="predicted"/>
<name>A0A4C1XAA0_EUMVA</name>
<dbReference type="OrthoDB" id="442677at2759"/>